<dbReference type="Proteomes" id="UP000636505">
    <property type="component" value="Unassembled WGS sequence"/>
</dbReference>
<reference evidence="3" key="1">
    <citation type="submission" date="2020-10" db="EMBL/GenBank/DDBJ databases">
        <authorList>
            <person name="Castelo-Branco R."/>
            <person name="Eusebio N."/>
            <person name="Adriana R."/>
            <person name="Vieira A."/>
            <person name="Brugerolle De Fraissinette N."/>
            <person name="Rezende De Castro R."/>
            <person name="Schneider M.P."/>
            <person name="Vasconcelos V."/>
            <person name="Leao P.N."/>
        </authorList>
    </citation>
    <scope>NUCLEOTIDE SEQUENCE</scope>
    <source>
        <strain evidence="3">LEGE 07310</strain>
    </source>
</reference>
<dbReference type="EMBL" id="JADEXG010000066">
    <property type="protein sequence ID" value="MBE9079753.1"/>
    <property type="molecule type" value="Genomic_DNA"/>
</dbReference>
<dbReference type="AlphaFoldDB" id="A0A8J7AL49"/>
<sequence length="266" mass="30242">MATELFRDHDKVTVRALFLGQRINLAYLTDLDAIAAEPPVVKAGENGAAVLFDYGTVVLFGLSDPEEAELLEQLQTLVVNPYEQPESEQAALRPESTDSGKVENGVILLAQCDIPRIQLIADVLSKSVVLAQYEKEVAEVFAQIEPFALGVKRSNWRQRQGEELLRQIGNTLIVQNKIVGQAEIIDKPELLWDYPQLDRLFARVEDEYEIRERHLTLEKKLALVLRTVETALELRHQHTSIRLEWYIVILIVLELLLSLYELFTKG</sequence>
<organism evidence="3 4">
    <name type="scientific">Vasconcelosia minhoensis LEGE 07310</name>
    <dbReference type="NCBI Taxonomy" id="915328"/>
    <lineage>
        <taxon>Bacteria</taxon>
        <taxon>Bacillati</taxon>
        <taxon>Cyanobacteriota</taxon>
        <taxon>Cyanophyceae</taxon>
        <taxon>Nodosilineales</taxon>
        <taxon>Cymatolegaceae</taxon>
        <taxon>Vasconcelosia</taxon>
        <taxon>Vasconcelosia minhoensis</taxon>
    </lineage>
</organism>
<keyword evidence="1" id="KW-0472">Membrane</keyword>
<accession>A0A8J7AL49</accession>
<evidence type="ECO:0000256" key="1">
    <source>
        <dbReference type="SAM" id="Phobius"/>
    </source>
</evidence>
<dbReference type="PANTHER" id="PTHR16255:SF1">
    <property type="entry name" value="REQUIRED FOR MEIOTIC NUCLEAR DIVISION PROTEIN 1 HOMOLOG"/>
    <property type="match status" value="1"/>
</dbReference>
<dbReference type="InterPro" id="IPR003734">
    <property type="entry name" value="DUF155"/>
</dbReference>
<keyword evidence="1" id="KW-0812">Transmembrane</keyword>
<dbReference type="PANTHER" id="PTHR16255">
    <property type="entry name" value="REQUIRED FOR MEIOTIC NUCLEAR DIVISION PROTEIN 1 HOMOLOG"/>
    <property type="match status" value="1"/>
</dbReference>
<feature type="transmembrane region" description="Helical" evidence="1">
    <location>
        <begin position="245"/>
        <end position="263"/>
    </location>
</feature>
<evidence type="ECO:0000313" key="3">
    <source>
        <dbReference type="EMBL" id="MBE9079753.1"/>
    </source>
</evidence>
<keyword evidence="1" id="KW-1133">Transmembrane helix</keyword>
<evidence type="ECO:0000313" key="4">
    <source>
        <dbReference type="Proteomes" id="UP000636505"/>
    </source>
</evidence>
<feature type="domain" description="DUF155" evidence="2">
    <location>
        <begin position="50"/>
        <end position="217"/>
    </location>
</feature>
<comment type="caution">
    <text evidence="3">The sequence shown here is derived from an EMBL/GenBank/DDBJ whole genome shotgun (WGS) entry which is preliminary data.</text>
</comment>
<dbReference type="InterPro" id="IPR051624">
    <property type="entry name" value="RMD1/Sad1-interacting"/>
</dbReference>
<protein>
    <submittedName>
        <fullName evidence="3">RMD1 family protein</fullName>
    </submittedName>
</protein>
<evidence type="ECO:0000259" key="2">
    <source>
        <dbReference type="Pfam" id="PF02582"/>
    </source>
</evidence>
<name>A0A8J7AL49_9CYAN</name>
<gene>
    <name evidence="3" type="ORF">IQ241_21070</name>
</gene>
<keyword evidence="4" id="KW-1185">Reference proteome</keyword>
<proteinExistence type="predicted"/>
<dbReference type="Pfam" id="PF02582">
    <property type="entry name" value="DUF155"/>
    <property type="match status" value="1"/>
</dbReference>
<dbReference type="RefSeq" id="WP_193911019.1">
    <property type="nucleotide sequence ID" value="NZ_JADEXG010000066.1"/>
</dbReference>